<dbReference type="EMBL" id="JBHLTG010000006">
    <property type="protein sequence ID" value="MFC0680677.1"/>
    <property type="molecule type" value="Genomic_DNA"/>
</dbReference>
<evidence type="ECO:0000313" key="4">
    <source>
        <dbReference type="EMBL" id="MFC0680677.1"/>
    </source>
</evidence>
<evidence type="ECO:0000313" key="5">
    <source>
        <dbReference type="Proteomes" id="UP001589896"/>
    </source>
</evidence>
<dbReference type="Gene3D" id="2.30.290.10">
    <property type="entry name" value="BH3618-like"/>
    <property type="match status" value="1"/>
</dbReference>
<keyword evidence="2" id="KW-1005">Bacterial flagellum biogenesis</keyword>
<keyword evidence="5" id="KW-1185">Reference proteome</keyword>
<comment type="caution">
    <text evidence="4">The sequence shown here is derived from an EMBL/GenBank/DDBJ whole genome shotgun (WGS) entry which is preliminary data.</text>
</comment>
<dbReference type="SUPFAM" id="SSF141457">
    <property type="entry name" value="BH3618-like"/>
    <property type="match status" value="1"/>
</dbReference>
<dbReference type="InterPro" id="IPR003775">
    <property type="entry name" value="Flagellar_assembly_factor_FliW"/>
</dbReference>
<name>A0ABV6RUM7_9GAMM</name>
<dbReference type="PANTHER" id="PTHR39190:SF1">
    <property type="entry name" value="FLAGELLAR ASSEMBLY FACTOR FLIW"/>
    <property type="match status" value="1"/>
</dbReference>
<keyword evidence="1" id="KW-0963">Cytoplasm</keyword>
<dbReference type="PANTHER" id="PTHR39190">
    <property type="entry name" value="FLAGELLAR ASSEMBLY FACTOR FLIW"/>
    <property type="match status" value="1"/>
</dbReference>
<dbReference type="InterPro" id="IPR024046">
    <property type="entry name" value="Flagellar_assmbl_FliW_dom_sf"/>
</dbReference>
<sequence>MIAAPSRAPSTGSARRLHFEVPPPGLSPLRDFTLDAIEGAPGLFAMRADPEVGLRLFLIEPDQYLPGYAPEFTEEQVAPVGGPDSASVFVVATLDEGEPVVNLLAPILVNSDDGRAAQVILDSSDWPLRAKLSDIAHA</sequence>
<evidence type="ECO:0000256" key="1">
    <source>
        <dbReference type="ARBA" id="ARBA00022490"/>
    </source>
</evidence>
<protein>
    <submittedName>
        <fullName evidence="4">Flagellar assembly protein FliW</fullName>
    </submittedName>
</protein>
<proteinExistence type="predicted"/>
<organism evidence="4 5">
    <name type="scientific">Lysobacter korlensis</name>
    <dbReference type="NCBI Taxonomy" id="553636"/>
    <lineage>
        <taxon>Bacteria</taxon>
        <taxon>Pseudomonadati</taxon>
        <taxon>Pseudomonadota</taxon>
        <taxon>Gammaproteobacteria</taxon>
        <taxon>Lysobacterales</taxon>
        <taxon>Lysobacteraceae</taxon>
        <taxon>Lysobacter</taxon>
    </lineage>
</organism>
<keyword evidence="4" id="KW-0282">Flagellum</keyword>
<accession>A0ABV6RUM7</accession>
<keyword evidence="4" id="KW-0969">Cilium</keyword>
<keyword evidence="3" id="KW-0810">Translation regulation</keyword>
<dbReference type="Proteomes" id="UP001589896">
    <property type="component" value="Unassembled WGS sequence"/>
</dbReference>
<dbReference type="RefSeq" id="WP_386672638.1">
    <property type="nucleotide sequence ID" value="NZ_JBHLTG010000006.1"/>
</dbReference>
<keyword evidence="4" id="KW-0966">Cell projection</keyword>
<gene>
    <name evidence="4" type="ORF">ACFFGH_22835</name>
</gene>
<reference evidence="4 5" key="1">
    <citation type="submission" date="2024-09" db="EMBL/GenBank/DDBJ databases">
        <authorList>
            <person name="Sun Q."/>
            <person name="Mori K."/>
        </authorList>
    </citation>
    <scope>NUCLEOTIDE SEQUENCE [LARGE SCALE GENOMIC DNA]</scope>
    <source>
        <strain evidence="4 5">KCTC 23076</strain>
    </source>
</reference>
<evidence type="ECO:0000256" key="2">
    <source>
        <dbReference type="ARBA" id="ARBA00022795"/>
    </source>
</evidence>
<evidence type="ECO:0000256" key="3">
    <source>
        <dbReference type="ARBA" id="ARBA00022845"/>
    </source>
</evidence>
<dbReference type="Pfam" id="PF02623">
    <property type="entry name" value="FliW"/>
    <property type="match status" value="1"/>
</dbReference>